<dbReference type="Pfam" id="PF03966">
    <property type="entry name" value="Trm112p"/>
    <property type="match status" value="1"/>
</dbReference>
<dbReference type="GO" id="GO:0030488">
    <property type="term" value="P:tRNA methylation"/>
    <property type="evidence" value="ECO:0007669"/>
    <property type="project" value="TreeGrafter"/>
</dbReference>
<evidence type="ECO:0000256" key="2">
    <source>
        <dbReference type="ARBA" id="ARBA00065633"/>
    </source>
</evidence>
<dbReference type="FunFam" id="2.20.25.10:FF:000018">
    <property type="entry name" value="Multifunctional methyltransferase subunit TRM112-like B"/>
    <property type="match status" value="1"/>
</dbReference>
<comment type="subunit">
    <text evidence="2">Interacts with TRM9.</text>
</comment>
<evidence type="ECO:0008006" key="5">
    <source>
        <dbReference type="Google" id="ProtNLM"/>
    </source>
</evidence>
<reference evidence="4" key="1">
    <citation type="submission" date="2015-06" db="EMBL/GenBank/DDBJ databases">
        <title>Expansion of signal transduction pathways in fungi by whole-genome duplication.</title>
        <authorList>
            <consortium name="DOE Joint Genome Institute"/>
            <person name="Corrochano L.M."/>
            <person name="Kuo A."/>
            <person name="Marcet-Houben M."/>
            <person name="Polaino S."/>
            <person name="Salamov A."/>
            <person name="Villalobos J.M."/>
            <person name="Alvarez M.I."/>
            <person name="Avalos J."/>
            <person name="Benito E.P."/>
            <person name="Benoit I."/>
            <person name="Burger G."/>
            <person name="Camino L.P."/>
            <person name="Canovas D."/>
            <person name="Cerda-Olmedo E."/>
            <person name="Cheng J.-F."/>
            <person name="Dominguez A."/>
            <person name="Elias M."/>
            <person name="Eslava A.P."/>
            <person name="Glaser F."/>
            <person name="Grimwood J."/>
            <person name="Gutierrez G."/>
            <person name="Heitman J."/>
            <person name="Henrissat B."/>
            <person name="Iturriaga E.A."/>
            <person name="Lang B.F."/>
            <person name="Lavin J.L."/>
            <person name="Lee S."/>
            <person name="Li W."/>
            <person name="Lindquist E."/>
            <person name="Lopez-Garcia S."/>
            <person name="Luque E.M."/>
            <person name="Marcos A.T."/>
            <person name="Martin J."/>
            <person name="McCluskey K."/>
            <person name="Medina H.R."/>
            <person name="Miralles-Duran A."/>
            <person name="Miyazaki A."/>
            <person name="Munoz-Torres E."/>
            <person name="Oguiza J.A."/>
            <person name="Ohm R."/>
            <person name="Olmedo M."/>
            <person name="Orejas M."/>
            <person name="Ortiz-Castellanos L."/>
            <person name="Pisabarro A.G."/>
            <person name="Rodriguez-Romero J."/>
            <person name="Ruiz-Herrera J."/>
            <person name="Ruiz-Vazquez R."/>
            <person name="Sanz C."/>
            <person name="Schackwitz W."/>
            <person name="Schmutz J."/>
            <person name="Shahriari M."/>
            <person name="Shelest E."/>
            <person name="Silva-Franco F."/>
            <person name="Soanes D."/>
            <person name="Syed K."/>
            <person name="Tagua V.G."/>
            <person name="Talbot N.J."/>
            <person name="Thon M."/>
            <person name="De vries R.P."/>
            <person name="Wiebenga A."/>
            <person name="Yadav J.S."/>
            <person name="Braun E.L."/>
            <person name="Baker S."/>
            <person name="Garre V."/>
            <person name="Horwitz B."/>
            <person name="Torres-Martinez S."/>
            <person name="Idnurm A."/>
            <person name="Herrera-Estrella A."/>
            <person name="Gabaldon T."/>
            <person name="Grigoriev I.V."/>
        </authorList>
    </citation>
    <scope>NUCLEOTIDE SEQUENCE [LARGE SCALE GENOMIC DNA]</scope>
    <source>
        <strain evidence="4">NRRL 1555(-)</strain>
    </source>
</reference>
<evidence type="ECO:0000313" key="3">
    <source>
        <dbReference type="EMBL" id="OAD73383.1"/>
    </source>
</evidence>
<organism evidence="3 4">
    <name type="scientific">Phycomyces blakesleeanus (strain ATCC 8743b / DSM 1359 / FGSC 10004 / NBRC 33097 / NRRL 1555)</name>
    <dbReference type="NCBI Taxonomy" id="763407"/>
    <lineage>
        <taxon>Eukaryota</taxon>
        <taxon>Fungi</taxon>
        <taxon>Fungi incertae sedis</taxon>
        <taxon>Mucoromycota</taxon>
        <taxon>Mucoromycotina</taxon>
        <taxon>Mucoromycetes</taxon>
        <taxon>Mucorales</taxon>
        <taxon>Phycomycetaceae</taxon>
        <taxon>Phycomyces</taxon>
    </lineage>
</organism>
<dbReference type="GeneID" id="28999387"/>
<dbReference type="Proteomes" id="UP000077315">
    <property type="component" value="Unassembled WGS sequence"/>
</dbReference>
<keyword evidence="4" id="KW-1185">Reference proteome</keyword>
<sequence>MRLITHNLLQCHVKNCNSNNFPLKIEDAQVELIEADYNPEFLVNMLPKIDWPVLVNTAKQLGLPEIPAQVPEDAENNEAFLQGLHSVLLETHIQQGRMICPGCGHVFNIKEGIPNMLLAEHEI</sequence>
<protein>
    <recommendedName>
        <fullName evidence="5">Trm112p-like protein</fullName>
    </recommendedName>
</protein>
<dbReference type="EMBL" id="KV440981">
    <property type="protein sequence ID" value="OAD73383.1"/>
    <property type="molecule type" value="Genomic_DNA"/>
</dbReference>
<dbReference type="PANTHER" id="PTHR12773:SF0">
    <property type="entry name" value="MULTIFUNCTIONAL METHYLTRANSFERASE SUBUNIT TRM112-LIKE PROTEIN"/>
    <property type="match status" value="1"/>
</dbReference>
<dbReference type="AlphaFoldDB" id="A0A162U984"/>
<dbReference type="GO" id="GO:0046982">
    <property type="term" value="F:protein heterodimerization activity"/>
    <property type="evidence" value="ECO:0007669"/>
    <property type="project" value="InterPro"/>
</dbReference>
<dbReference type="CDD" id="cd21089">
    <property type="entry name" value="Trm112-like"/>
    <property type="match status" value="1"/>
</dbReference>
<proteinExistence type="inferred from homology"/>
<dbReference type="SUPFAM" id="SSF158997">
    <property type="entry name" value="Trm112p-like"/>
    <property type="match status" value="1"/>
</dbReference>
<dbReference type="PANTHER" id="PTHR12773">
    <property type="entry name" value="UPF0315 PROTEIN-RELATED"/>
    <property type="match status" value="1"/>
</dbReference>
<accession>A0A162U984</accession>
<dbReference type="InterPro" id="IPR005651">
    <property type="entry name" value="Trm112-like"/>
</dbReference>
<dbReference type="STRING" id="763407.A0A162U984"/>
<name>A0A162U984_PHYB8</name>
<dbReference type="Gene3D" id="2.20.25.10">
    <property type="match status" value="1"/>
</dbReference>
<evidence type="ECO:0000313" key="4">
    <source>
        <dbReference type="Proteomes" id="UP000077315"/>
    </source>
</evidence>
<comment type="similarity">
    <text evidence="1">Belongs to the TRM112 family.</text>
</comment>
<evidence type="ECO:0000256" key="1">
    <source>
        <dbReference type="ARBA" id="ARBA00007980"/>
    </source>
</evidence>
<dbReference type="FunCoup" id="A0A162U984">
    <property type="interactions" value="555"/>
</dbReference>
<gene>
    <name evidence="3" type="ORF">PHYBLDRAFT_181514</name>
</gene>
<dbReference type="InParanoid" id="A0A162U984"/>
<dbReference type="RefSeq" id="XP_018291423.1">
    <property type="nucleotide sequence ID" value="XM_018438481.1"/>
</dbReference>
<dbReference type="InterPro" id="IPR039127">
    <property type="entry name" value="Trm112"/>
</dbReference>
<dbReference type="OrthoDB" id="2187549at2759"/>
<dbReference type="GO" id="GO:0070476">
    <property type="term" value="P:rRNA (guanine-N7)-methylation"/>
    <property type="evidence" value="ECO:0007669"/>
    <property type="project" value="TreeGrafter"/>
</dbReference>
<dbReference type="VEuPathDB" id="FungiDB:PHYBLDRAFT_181514"/>